<dbReference type="RefSeq" id="WP_154616986.1">
    <property type="nucleotide sequence ID" value="NZ_CP053660.1"/>
</dbReference>
<dbReference type="InterPro" id="IPR026004">
    <property type="entry name" value="Septum_form"/>
</dbReference>
<feature type="compositionally biased region" description="Low complexity" evidence="1">
    <location>
        <begin position="30"/>
        <end position="58"/>
    </location>
</feature>
<feature type="region of interest" description="Disordered" evidence="1">
    <location>
        <begin position="21"/>
        <end position="62"/>
    </location>
</feature>
<evidence type="ECO:0000313" key="5">
    <source>
        <dbReference type="Proteomes" id="UP000433406"/>
    </source>
</evidence>
<dbReference type="Proteomes" id="UP000433406">
    <property type="component" value="Unassembled WGS sequence"/>
</dbReference>
<sequence>MRRGTALAAPLLAALLLAGCTSSSEEEPDAPASGSSTSASPDAASPDTEAPAPSAAAPREPEDRACYRMSFEEAVAPTTDTAPVRCRSRHTSQTYAVGRLDAVVGGHLLAVDSERVQQQVAAECPRRLQTFLGGDRAALRLSMLRSVWFTPTVEESDEGADWYRCDVVALAGPERLAPLTGRLAGVLDRPAAAARWAMCGTAGPDSPDFRRVPCSARHTWRAVSVVDLGGGKYPGPQAARAAGQGPCEDAGRAAAEDPLSFTWGYEWPTKQQWSTGMTFGRCWAPD</sequence>
<feature type="chain" id="PRO_5039355188" description="Septum formation-related domain-containing protein" evidence="2">
    <location>
        <begin position="26"/>
        <end position="286"/>
    </location>
</feature>
<protein>
    <recommendedName>
        <fullName evidence="3">Septum formation-related domain-containing protein</fullName>
    </recommendedName>
</protein>
<keyword evidence="2" id="KW-0732">Signal</keyword>
<comment type="caution">
    <text evidence="4">The sequence shown here is derived from an EMBL/GenBank/DDBJ whole genome shotgun (WGS) entry which is preliminary data.</text>
</comment>
<evidence type="ECO:0000259" key="3">
    <source>
        <dbReference type="Pfam" id="PF13845"/>
    </source>
</evidence>
<dbReference type="PROSITE" id="PS51257">
    <property type="entry name" value="PROKAR_LIPOPROTEIN"/>
    <property type="match status" value="1"/>
</dbReference>
<evidence type="ECO:0000256" key="1">
    <source>
        <dbReference type="SAM" id="MobiDB-lite"/>
    </source>
</evidence>
<feature type="domain" description="Septum formation-related" evidence="3">
    <location>
        <begin position="69"/>
        <end position="282"/>
    </location>
</feature>
<accession>A0A6I3JGS2</accession>
<name>A0A6I3JGS2_9ACTN</name>
<dbReference type="Pfam" id="PF13845">
    <property type="entry name" value="Septum_form"/>
    <property type="match status" value="1"/>
</dbReference>
<dbReference type="AlphaFoldDB" id="A0A6I3JGS2"/>
<proteinExistence type="predicted"/>
<organism evidence="4 5">
    <name type="scientific">Nocardioides marmotae</name>
    <dbReference type="NCBI Taxonomy" id="2663857"/>
    <lineage>
        <taxon>Bacteria</taxon>
        <taxon>Bacillati</taxon>
        <taxon>Actinomycetota</taxon>
        <taxon>Actinomycetes</taxon>
        <taxon>Propionibacteriales</taxon>
        <taxon>Nocardioidaceae</taxon>
        <taxon>Nocardioides</taxon>
    </lineage>
</organism>
<gene>
    <name evidence="4" type="ORF">GGQ22_19265</name>
</gene>
<keyword evidence="5" id="KW-1185">Reference proteome</keyword>
<feature type="signal peptide" evidence="2">
    <location>
        <begin position="1"/>
        <end position="25"/>
    </location>
</feature>
<evidence type="ECO:0000256" key="2">
    <source>
        <dbReference type="SAM" id="SignalP"/>
    </source>
</evidence>
<reference evidence="4 5" key="1">
    <citation type="submission" date="2019-10" db="EMBL/GenBank/DDBJ databases">
        <title>Nocardioides novel species isolated from the excrement of Marmot.</title>
        <authorList>
            <person name="Zhang G."/>
        </authorList>
    </citation>
    <scope>NUCLEOTIDE SEQUENCE [LARGE SCALE GENOMIC DNA]</scope>
    <source>
        <strain evidence="5">zg-579</strain>
    </source>
</reference>
<evidence type="ECO:0000313" key="4">
    <source>
        <dbReference type="EMBL" id="MTB97212.1"/>
    </source>
</evidence>
<dbReference type="EMBL" id="WLCI01000020">
    <property type="protein sequence ID" value="MTB97212.1"/>
    <property type="molecule type" value="Genomic_DNA"/>
</dbReference>